<gene>
    <name evidence="11" type="ORF">J1N35_009004</name>
</gene>
<organism evidence="11 12">
    <name type="scientific">Gossypium stocksii</name>
    <dbReference type="NCBI Taxonomy" id="47602"/>
    <lineage>
        <taxon>Eukaryota</taxon>
        <taxon>Viridiplantae</taxon>
        <taxon>Streptophyta</taxon>
        <taxon>Embryophyta</taxon>
        <taxon>Tracheophyta</taxon>
        <taxon>Spermatophyta</taxon>
        <taxon>Magnoliopsida</taxon>
        <taxon>eudicotyledons</taxon>
        <taxon>Gunneridae</taxon>
        <taxon>Pentapetalae</taxon>
        <taxon>rosids</taxon>
        <taxon>malvids</taxon>
        <taxon>Malvales</taxon>
        <taxon>Malvaceae</taxon>
        <taxon>Malvoideae</taxon>
        <taxon>Gossypium</taxon>
    </lineage>
</organism>
<keyword evidence="7" id="KW-0325">Glycoprotein</keyword>
<dbReference type="GO" id="GO:0005886">
    <property type="term" value="C:plasma membrane"/>
    <property type="evidence" value="ECO:0007669"/>
    <property type="project" value="UniProtKB-SubCell"/>
</dbReference>
<reference evidence="11 12" key="1">
    <citation type="journal article" date="2021" name="Plant Biotechnol. J.">
        <title>Multi-omics assisted identification of the key and species-specific regulatory components of drought-tolerant mechanisms in Gossypium stocksii.</title>
        <authorList>
            <person name="Yu D."/>
            <person name="Ke L."/>
            <person name="Zhang D."/>
            <person name="Wu Y."/>
            <person name="Sun Y."/>
            <person name="Mei J."/>
            <person name="Sun J."/>
            <person name="Sun Y."/>
        </authorList>
    </citation>
    <scope>NUCLEOTIDE SEQUENCE [LARGE SCALE GENOMIC DNA]</scope>
    <source>
        <strain evidence="12">cv. E1</strain>
        <tissue evidence="11">Leaf</tissue>
    </source>
</reference>
<dbReference type="AlphaFoldDB" id="A0A9D3W9I9"/>
<protein>
    <recommendedName>
        <fullName evidence="10">Bifunctional inhibitor/plant lipid transfer protein/seed storage helical domain-containing protein</fullName>
    </recommendedName>
</protein>
<evidence type="ECO:0000256" key="6">
    <source>
        <dbReference type="ARBA" id="ARBA00023157"/>
    </source>
</evidence>
<dbReference type="GO" id="GO:0098552">
    <property type="term" value="C:side of membrane"/>
    <property type="evidence" value="ECO:0007669"/>
    <property type="project" value="UniProtKB-KW"/>
</dbReference>
<dbReference type="InterPro" id="IPR016140">
    <property type="entry name" value="Bifunc_inhib/LTP/seed_store"/>
</dbReference>
<evidence type="ECO:0000313" key="12">
    <source>
        <dbReference type="Proteomes" id="UP000828251"/>
    </source>
</evidence>
<dbReference type="OrthoDB" id="690947at2759"/>
<sequence>MSVLNQMLVLNSDQMTPKKLVYKKQWQSSQERARQKKKNIYMQSEIRVIENNAMAQKMLMMAVLVILGTKIATVTAANQTCLQSLMSCAPYFNNATLQLQGDCCDPLRQAVAAELTCLCSLINNSTLLSSFNIPIAAALRITRGCGVTDQMNGCIPATPTPAPSPSATSPTSAPLITRR</sequence>
<keyword evidence="6" id="KW-1015">Disulfide bond</keyword>
<evidence type="ECO:0000256" key="2">
    <source>
        <dbReference type="ARBA" id="ARBA00009748"/>
    </source>
</evidence>
<proteinExistence type="inferred from homology"/>
<keyword evidence="12" id="KW-1185">Reference proteome</keyword>
<name>A0A9D3W9I9_9ROSI</name>
<evidence type="ECO:0000313" key="11">
    <source>
        <dbReference type="EMBL" id="KAH1115626.1"/>
    </source>
</evidence>
<evidence type="ECO:0000256" key="7">
    <source>
        <dbReference type="ARBA" id="ARBA00023180"/>
    </source>
</evidence>
<accession>A0A9D3W9I9</accession>
<evidence type="ECO:0000256" key="5">
    <source>
        <dbReference type="ARBA" id="ARBA00022729"/>
    </source>
</evidence>
<dbReference type="EMBL" id="JAIQCV010000003">
    <property type="protein sequence ID" value="KAH1115626.1"/>
    <property type="molecule type" value="Genomic_DNA"/>
</dbReference>
<evidence type="ECO:0000256" key="4">
    <source>
        <dbReference type="ARBA" id="ARBA00022622"/>
    </source>
</evidence>
<dbReference type="PANTHER" id="PTHR33044">
    <property type="entry name" value="BIFUNCTIONAL INHIBITOR/LIPID-TRANSFER PROTEIN/SEED STORAGE 2S ALBUMIN SUPERFAMILY PROTEIN-RELATED"/>
    <property type="match status" value="1"/>
</dbReference>
<dbReference type="Pfam" id="PF14368">
    <property type="entry name" value="LTP_2"/>
    <property type="match status" value="1"/>
</dbReference>
<comment type="caution">
    <text evidence="11">The sequence shown here is derived from an EMBL/GenBank/DDBJ whole genome shotgun (WGS) entry which is preliminary data.</text>
</comment>
<evidence type="ECO:0000259" key="10">
    <source>
        <dbReference type="Pfam" id="PF14368"/>
    </source>
</evidence>
<keyword evidence="4" id="KW-0336">GPI-anchor</keyword>
<feature type="region of interest" description="Disordered" evidence="9">
    <location>
        <begin position="157"/>
        <end position="179"/>
    </location>
</feature>
<dbReference type="Proteomes" id="UP000828251">
    <property type="component" value="Unassembled WGS sequence"/>
</dbReference>
<evidence type="ECO:0000256" key="8">
    <source>
        <dbReference type="ARBA" id="ARBA00023288"/>
    </source>
</evidence>
<comment type="subcellular location">
    <subcellularLocation>
        <location evidence="1">Cell membrane</location>
        <topology evidence="1">Lipid-anchor</topology>
        <topology evidence="1">GPI-anchor</topology>
    </subcellularLocation>
</comment>
<feature type="compositionally biased region" description="Low complexity" evidence="9">
    <location>
        <begin position="165"/>
        <end position="179"/>
    </location>
</feature>
<dbReference type="Gene3D" id="1.10.110.10">
    <property type="entry name" value="Plant lipid-transfer and hydrophobic proteins"/>
    <property type="match status" value="1"/>
</dbReference>
<keyword evidence="4" id="KW-0472">Membrane</keyword>
<dbReference type="SUPFAM" id="SSF47699">
    <property type="entry name" value="Bifunctional inhibitor/lipid-transfer protein/seed storage 2S albumin"/>
    <property type="match status" value="1"/>
</dbReference>
<keyword evidence="8" id="KW-0449">Lipoprotein</keyword>
<evidence type="ECO:0000256" key="3">
    <source>
        <dbReference type="ARBA" id="ARBA00022475"/>
    </source>
</evidence>
<comment type="similarity">
    <text evidence="2">Belongs to the plant LTP family.</text>
</comment>
<evidence type="ECO:0000256" key="1">
    <source>
        <dbReference type="ARBA" id="ARBA00004609"/>
    </source>
</evidence>
<dbReference type="InterPro" id="IPR036312">
    <property type="entry name" value="Bifun_inhib/LTP/seed_sf"/>
</dbReference>
<dbReference type="CDD" id="cd00010">
    <property type="entry name" value="AAI_LTSS"/>
    <property type="match status" value="1"/>
</dbReference>
<evidence type="ECO:0000256" key="9">
    <source>
        <dbReference type="SAM" id="MobiDB-lite"/>
    </source>
</evidence>
<keyword evidence="3" id="KW-1003">Cell membrane</keyword>
<feature type="domain" description="Bifunctional inhibitor/plant lipid transfer protein/seed storage helical" evidence="10">
    <location>
        <begin position="61"/>
        <end position="154"/>
    </location>
</feature>
<dbReference type="InterPro" id="IPR043325">
    <property type="entry name" value="LTSS"/>
</dbReference>
<keyword evidence="5" id="KW-0732">Signal</keyword>